<feature type="compositionally biased region" description="Basic residues" evidence="1">
    <location>
        <begin position="32"/>
        <end position="41"/>
    </location>
</feature>
<proteinExistence type="predicted"/>
<dbReference type="Pfam" id="PF01947">
    <property type="entry name" value="Rv2949c-like"/>
    <property type="match status" value="1"/>
</dbReference>
<dbReference type="AlphaFoldDB" id="A0A7Z7N9A0"/>
<accession>A0A7Z7N9A0</accession>
<protein>
    <submittedName>
        <fullName evidence="2">Chorismate pyruvate-lyase</fullName>
        <ecNumber evidence="2">4.1.3.40</ecNumber>
    </submittedName>
</protein>
<dbReference type="SUPFAM" id="SSF64288">
    <property type="entry name" value="Chorismate lyase-like"/>
    <property type="match status" value="1"/>
</dbReference>
<keyword evidence="3" id="KW-1185">Reference proteome</keyword>
<organism evidence="2 3">
    <name type="scientific">Mycobacterium simulans</name>
    <dbReference type="NCBI Taxonomy" id="627089"/>
    <lineage>
        <taxon>Bacteria</taxon>
        <taxon>Bacillati</taxon>
        <taxon>Actinomycetota</taxon>
        <taxon>Actinomycetes</taxon>
        <taxon>Mycobacteriales</taxon>
        <taxon>Mycobacteriaceae</taxon>
        <taxon>Mycobacterium</taxon>
    </lineage>
</organism>
<dbReference type="InterPro" id="IPR002800">
    <property type="entry name" value="Rv2949c-like"/>
</dbReference>
<dbReference type="RefSeq" id="WP_260861002.1">
    <property type="nucleotide sequence ID" value="NZ_OCTY01000002.1"/>
</dbReference>
<dbReference type="Proteomes" id="UP000554965">
    <property type="component" value="Unassembled WGS sequence"/>
</dbReference>
<dbReference type="EMBL" id="OCTY01000002">
    <property type="protein sequence ID" value="SOJ54427.1"/>
    <property type="molecule type" value="Genomic_DNA"/>
</dbReference>
<comment type="caution">
    <text evidence="2">The sequence shown here is derived from an EMBL/GenBank/DDBJ whole genome shotgun (WGS) entry which is preliminary data.</text>
</comment>
<dbReference type="Gene3D" id="3.40.1410.10">
    <property type="entry name" value="Chorismate lyase-like"/>
    <property type="match status" value="1"/>
</dbReference>
<evidence type="ECO:0000256" key="1">
    <source>
        <dbReference type="SAM" id="MobiDB-lite"/>
    </source>
</evidence>
<name>A0A7Z7N9A0_9MYCO</name>
<reference evidence="2 3" key="1">
    <citation type="submission" date="2017-10" db="EMBL/GenBank/DDBJ databases">
        <authorList>
            <consortium name="Urmite Genomes"/>
        </authorList>
    </citation>
    <scope>NUCLEOTIDE SEQUENCE [LARGE SCALE GENOMIC DNA]</scope>
    <source>
        <strain evidence="2 3">FB-527</strain>
    </source>
</reference>
<feature type="compositionally biased region" description="Polar residues" evidence="1">
    <location>
        <begin position="1"/>
        <end position="11"/>
    </location>
</feature>
<gene>
    <name evidence="2" type="ORF">MSIMFB_01923</name>
</gene>
<dbReference type="InterPro" id="IPR028978">
    <property type="entry name" value="Chorismate_lyase_/UTRA_dom_sf"/>
</dbReference>
<dbReference type="GO" id="GO:0008813">
    <property type="term" value="F:chorismate lyase activity"/>
    <property type="evidence" value="ECO:0007669"/>
    <property type="project" value="UniProtKB-EC"/>
</dbReference>
<evidence type="ECO:0000313" key="2">
    <source>
        <dbReference type="EMBL" id="SOJ54427.1"/>
    </source>
</evidence>
<evidence type="ECO:0000313" key="3">
    <source>
        <dbReference type="Proteomes" id="UP000554965"/>
    </source>
</evidence>
<dbReference type="EC" id="4.1.3.40" evidence="2"/>
<keyword evidence="2" id="KW-0670">Pyruvate</keyword>
<feature type="region of interest" description="Disordered" evidence="1">
    <location>
        <begin position="1"/>
        <end position="43"/>
    </location>
</feature>
<sequence length="213" mass="23459">MAMETVSTELTRASDVGLSPAGNHSCPGSVLQHKRPNRRRRLPSDQIRMLSRDLRVLIATNGTLTRILSVIADEEIGVQVIEQQIHPNAPKILESEKLPSGRILQRHVVLKGLRSGRPYIAAETLAAIDFLPPTIVTSLVTTDRPIGELLVSSSLETLKELPEVWMGEHPSWGLLAGHANPGPEAVGRRYRQFIGGQPIITISEYFPLDVFLN</sequence>
<keyword evidence="2" id="KW-0456">Lyase</keyword>